<protein>
    <submittedName>
        <fullName evidence="1">DUF2849 domain-containing protein</fullName>
    </submittedName>
</protein>
<dbReference type="InterPro" id="IPR021270">
    <property type="entry name" value="DUF2849"/>
</dbReference>
<evidence type="ECO:0000313" key="2">
    <source>
        <dbReference type="Proteomes" id="UP001595799"/>
    </source>
</evidence>
<gene>
    <name evidence="1" type="ORF">ACFOW6_16840</name>
</gene>
<dbReference type="RefSeq" id="WP_382423592.1">
    <property type="nucleotide sequence ID" value="NZ_JBHSCW010000011.1"/>
</dbReference>
<dbReference type="Pfam" id="PF11011">
    <property type="entry name" value="DUF2849"/>
    <property type="match status" value="1"/>
</dbReference>
<proteinExistence type="predicted"/>
<name>A0ABV8UR56_9PROT</name>
<comment type="caution">
    <text evidence="1">The sequence shown here is derived from an EMBL/GenBank/DDBJ whole genome shotgun (WGS) entry which is preliminary data.</text>
</comment>
<sequence length="93" mass="10420">MYLKAVTANRLRDGRVVYLSETGGWSQALEESRLARDEDELKGLMDEAELGVLRNEVVAPYAIDVVQQTDGYVTTRCREEIRSTGPSRRTDAA</sequence>
<organism evidence="1 2">
    <name type="scientific">Fodinicurvata halophila</name>
    <dbReference type="NCBI Taxonomy" id="1419723"/>
    <lineage>
        <taxon>Bacteria</taxon>
        <taxon>Pseudomonadati</taxon>
        <taxon>Pseudomonadota</taxon>
        <taxon>Alphaproteobacteria</taxon>
        <taxon>Rhodospirillales</taxon>
        <taxon>Rhodovibrionaceae</taxon>
        <taxon>Fodinicurvata</taxon>
    </lineage>
</organism>
<evidence type="ECO:0000313" key="1">
    <source>
        <dbReference type="EMBL" id="MFC4353217.1"/>
    </source>
</evidence>
<keyword evidence="2" id="KW-1185">Reference proteome</keyword>
<dbReference type="Proteomes" id="UP001595799">
    <property type="component" value="Unassembled WGS sequence"/>
</dbReference>
<accession>A0ABV8UR56</accession>
<dbReference type="EMBL" id="JBHSCW010000011">
    <property type="protein sequence ID" value="MFC4353217.1"/>
    <property type="molecule type" value="Genomic_DNA"/>
</dbReference>
<reference evidence="2" key="1">
    <citation type="journal article" date="2019" name="Int. J. Syst. Evol. Microbiol.">
        <title>The Global Catalogue of Microorganisms (GCM) 10K type strain sequencing project: providing services to taxonomists for standard genome sequencing and annotation.</title>
        <authorList>
            <consortium name="The Broad Institute Genomics Platform"/>
            <consortium name="The Broad Institute Genome Sequencing Center for Infectious Disease"/>
            <person name="Wu L."/>
            <person name="Ma J."/>
        </authorList>
    </citation>
    <scope>NUCLEOTIDE SEQUENCE [LARGE SCALE GENOMIC DNA]</scope>
    <source>
        <strain evidence="2">CECT 8472</strain>
    </source>
</reference>